<dbReference type="WBParaSite" id="MhA1_Contig498.frz3.gene12">
    <property type="protein sequence ID" value="MhA1_Contig498.frz3.gene12"/>
    <property type="gene ID" value="MhA1_Contig498.frz3.gene12"/>
</dbReference>
<proteinExistence type="predicted"/>
<dbReference type="Proteomes" id="UP000095281">
    <property type="component" value="Unplaced"/>
</dbReference>
<organism evidence="2 3">
    <name type="scientific">Meloidogyne hapla</name>
    <name type="common">Root-knot nematode worm</name>
    <dbReference type="NCBI Taxonomy" id="6305"/>
    <lineage>
        <taxon>Eukaryota</taxon>
        <taxon>Metazoa</taxon>
        <taxon>Ecdysozoa</taxon>
        <taxon>Nematoda</taxon>
        <taxon>Chromadorea</taxon>
        <taxon>Rhabditida</taxon>
        <taxon>Tylenchina</taxon>
        <taxon>Tylenchomorpha</taxon>
        <taxon>Tylenchoidea</taxon>
        <taxon>Meloidogynidae</taxon>
        <taxon>Meloidogyninae</taxon>
        <taxon>Meloidogyne</taxon>
    </lineage>
</organism>
<evidence type="ECO:0000313" key="2">
    <source>
        <dbReference type="Proteomes" id="UP000095281"/>
    </source>
</evidence>
<name>A0A1I8BRY8_MELHA</name>
<protein>
    <submittedName>
        <fullName evidence="3">Uncharacterized protein</fullName>
    </submittedName>
</protein>
<evidence type="ECO:0000256" key="1">
    <source>
        <dbReference type="SAM" id="MobiDB-lite"/>
    </source>
</evidence>
<accession>A0A1I8BRY8</accession>
<evidence type="ECO:0000313" key="3">
    <source>
        <dbReference type="WBParaSite" id="MhA1_Contig498.frz3.gene12"/>
    </source>
</evidence>
<feature type="region of interest" description="Disordered" evidence="1">
    <location>
        <begin position="188"/>
        <end position="223"/>
    </location>
</feature>
<keyword evidence="2" id="KW-1185">Reference proteome</keyword>
<feature type="region of interest" description="Disordered" evidence="1">
    <location>
        <begin position="78"/>
        <end position="170"/>
    </location>
</feature>
<feature type="compositionally biased region" description="Basic and acidic residues" evidence="1">
    <location>
        <begin position="195"/>
        <end position="214"/>
    </location>
</feature>
<dbReference type="AlphaFoldDB" id="A0A1I8BRY8"/>
<reference evidence="3" key="1">
    <citation type="submission" date="2016-11" db="UniProtKB">
        <authorList>
            <consortium name="WormBaseParasite"/>
        </authorList>
    </citation>
    <scope>IDENTIFICATION</scope>
</reference>
<sequence length="376" mass="44186">MDGEDEIINHTAISNLHKIERINEVEEKKRKEEEKKEEKKEALNVTKEEIKEIMKEDIKERKLVEEMKEGMKEEVKKEIEGVKSILENEKDSKNKEVEDEKNALNNDEDKRMNEGKEEKKEGVKNEVNKEEMKKEEKKKELKNEEKEMKKELIKEEANSEDKKNEELKNEVKKEEINDEVKKRVMIGGRGMNFGKKNEDKEENIKKEDLKKNEDKEEEDKDYSDEILTETALEEKINKGNNFTSFCDGENMAYNVSYPGDAHTSQYILKGKKFDCSLLSQLKRLNLTDRWHSGVDDGFNNGNAKRPRISDPRNMTGTPFVLAANVKFYPSLRAIIDGIRRYFIRNVQIIVYDLGGLNDINVSRLFKFKTTYMYVYK</sequence>